<dbReference type="Proteomes" id="UP000186112">
    <property type="component" value="Unassembled WGS sequence"/>
</dbReference>
<evidence type="ECO:0000259" key="1">
    <source>
        <dbReference type="Pfam" id="PF14594"/>
    </source>
</evidence>
<gene>
    <name evidence="2" type="ORF">TICRE_11500</name>
</gene>
<dbReference type="AlphaFoldDB" id="A0A1U7M6E7"/>
<keyword evidence="3" id="KW-1185">Reference proteome</keyword>
<dbReference type="InterPro" id="IPR029432">
    <property type="entry name" value="Gp28/Gp37-like_dom"/>
</dbReference>
<proteinExistence type="predicted"/>
<sequence>MELYIFDRELNFKGVIEDYFSFIWTRRYCKCGEFELHCNLSMENLNILKKGNIVWKKGDKEAGYIQYRNLHQDETGKEILVIKGKFLTNYIGRRIVWDRKNISSPPEMAIREIVNDNCINPSKADRKIPLLVLGELKNYLGSLDMQVSYKNVLETIEDISEVNELGIRTLFNYKNKKLIFDIYKSVDRTAGQNINAPAIFSEEFENILEQEYTDSDIEYRNTALIAGEGEGEQREKVFIEVGQGLDRYELYVDARDLQSTKTVNDNEVPIPIAEYRKILNDRGLSKLDEHKKIETFDSKINLKSNLEYKKDFDLGDRVTITSKKWRITIDTRITEIEEVYEEKGLEINIVFGNNIPTLIDKIKREVR</sequence>
<feature type="domain" description="Gp28/Gp37-like" evidence="1">
    <location>
        <begin position="2"/>
        <end position="353"/>
    </location>
</feature>
<comment type="caution">
    <text evidence="2">The sequence shown here is derived from an EMBL/GenBank/DDBJ whole genome shotgun (WGS) entry which is preliminary data.</text>
</comment>
<protein>
    <recommendedName>
        <fullName evidence="1">Gp28/Gp37-like domain-containing protein</fullName>
    </recommendedName>
</protein>
<organism evidence="2 3">
    <name type="scientific">Tissierella creatinophila DSM 6911</name>
    <dbReference type="NCBI Taxonomy" id="1123403"/>
    <lineage>
        <taxon>Bacteria</taxon>
        <taxon>Bacillati</taxon>
        <taxon>Bacillota</taxon>
        <taxon>Tissierellia</taxon>
        <taxon>Tissierellales</taxon>
        <taxon>Tissierellaceae</taxon>
        <taxon>Tissierella</taxon>
    </lineage>
</organism>
<dbReference type="EMBL" id="LTDM01000015">
    <property type="protein sequence ID" value="OLS02877.1"/>
    <property type="molecule type" value="Genomic_DNA"/>
</dbReference>
<name>A0A1U7M6E7_TISCR</name>
<dbReference type="Pfam" id="PF14594">
    <property type="entry name" value="Sipho_Gp37"/>
    <property type="match status" value="1"/>
</dbReference>
<accession>A0A1U7M6E7</accession>
<dbReference type="RefSeq" id="WP_075726019.1">
    <property type="nucleotide sequence ID" value="NZ_LTDM01000015.1"/>
</dbReference>
<dbReference type="OrthoDB" id="9255846at2"/>
<evidence type="ECO:0000313" key="3">
    <source>
        <dbReference type="Proteomes" id="UP000186112"/>
    </source>
</evidence>
<evidence type="ECO:0000313" key="2">
    <source>
        <dbReference type="EMBL" id="OLS02877.1"/>
    </source>
</evidence>
<reference evidence="2 3" key="1">
    <citation type="submission" date="2016-02" db="EMBL/GenBank/DDBJ databases">
        <title>Genome sequence of Tissierella creatinophila DSM 6911.</title>
        <authorList>
            <person name="Poehlein A."/>
            <person name="Daniel R."/>
        </authorList>
    </citation>
    <scope>NUCLEOTIDE SEQUENCE [LARGE SCALE GENOMIC DNA]</scope>
    <source>
        <strain evidence="2 3">DSM 6911</strain>
    </source>
</reference>